<dbReference type="AlphaFoldDB" id="A0AAD9QL71"/>
<keyword evidence="3" id="KW-1185">Reference proteome</keyword>
<dbReference type="InterPro" id="IPR058912">
    <property type="entry name" value="HTH_animal"/>
</dbReference>
<dbReference type="PANTHER" id="PTHR21301:SF11">
    <property type="entry name" value="GIY-YIG DOMAIN-CONTAINING PROTEIN"/>
    <property type="match status" value="1"/>
</dbReference>
<dbReference type="Proteomes" id="UP001249851">
    <property type="component" value="Unassembled WGS sequence"/>
</dbReference>
<reference evidence="2" key="2">
    <citation type="journal article" date="2023" name="Science">
        <title>Genomic signatures of disease resistance in endangered staghorn corals.</title>
        <authorList>
            <person name="Vollmer S.V."/>
            <person name="Selwyn J.D."/>
            <person name="Despard B.A."/>
            <person name="Roesel C.L."/>
        </authorList>
    </citation>
    <scope>NUCLEOTIDE SEQUENCE</scope>
    <source>
        <strain evidence="2">K2</strain>
    </source>
</reference>
<proteinExistence type="predicted"/>
<reference evidence="2" key="1">
    <citation type="journal article" date="2023" name="G3 (Bethesda)">
        <title>Whole genome assembly and annotation of the endangered Caribbean coral Acropora cervicornis.</title>
        <authorList>
            <person name="Selwyn J.D."/>
            <person name="Vollmer S.V."/>
        </authorList>
    </citation>
    <scope>NUCLEOTIDE SEQUENCE</scope>
    <source>
        <strain evidence="2">K2</strain>
    </source>
</reference>
<dbReference type="PANTHER" id="PTHR21301">
    <property type="entry name" value="REVERSE TRANSCRIPTASE"/>
    <property type="match status" value="1"/>
</dbReference>
<protein>
    <recommendedName>
        <fullName evidence="1">Reverse transcriptase domain-containing protein</fullName>
    </recommendedName>
</protein>
<dbReference type="Pfam" id="PF26215">
    <property type="entry name" value="HTH_animal"/>
    <property type="match status" value="1"/>
</dbReference>
<feature type="domain" description="Reverse transcriptase" evidence="1">
    <location>
        <begin position="1"/>
        <end position="201"/>
    </location>
</feature>
<sequence length="351" mass="40419">MVSFDVKSLFTSIPVNLAFTITKDRLQRDQNLAERSYLSVDNILKLSDFVLNHNYFKYDGDHYKQIFGCAMGSPISPVLADLVMEEIEETAISTFPRTLPNDTITSRRGTEIQVDVYRKPTHTDRYLDFFSCHPLCHKRSVVNTLMRRANNIPSTNKGRREEMHRVKAVLRDNNYPLSFLHNCERALTTQPAENNFNGFVVLPYVQSVSEKIGRILNQHKVKVAYKPQQTINSLFPRPKELDDSDRQKSGNVYKISCTQCNFVHYGQTQRSLKTRIVEHKKAVASFDQNSKVAGHVHLFGHRMNFENVEVVGFESNYHERLFLEAWHSTLDPNSGNDHILLPEVYKGIARA</sequence>
<accession>A0AAD9QL71</accession>
<gene>
    <name evidence="2" type="ORF">P5673_013980</name>
</gene>
<evidence type="ECO:0000259" key="1">
    <source>
        <dbReference type="PROSITE" id="PS50878"/>
    </source>
</evidence>
<organism evidence="2 3">
    <name type="scientific">Acropora cervicornis</name>
    <name type="common">Staghorn coral</name>
    <dbReference type="NCBI Taxonomy" id="6130"/>
    <lineage>
        <taxon>Eukaryota</taxon>
        <taxon>Metazoa</taxon>
        <taxon>Cnidaria</taxon>
        <taxon>Anthozoa</taxon>
        <taxon>Hexacorallia</taxon>
        <taxon>Scleractinia</taxon>
        <taxon>Astrocoeniina</taxon>
        <taxon>Acroporidae</taxon>
        <taxon>Acropora</taxon>
    </lineage>
</organism>
<comment type="caution">
    <text evidence="2">The sequence shown here is derived from an EMBL/GenBank/DDBJ whole genome shotgun (WGS) entry which is preliminary data.</text>
</comment>
<evidence type="ECO:0000313" key="2">
    <source>
        <dbReference type="EMBL" id="KAK2562986.1"/>
    </source>
</evidence>
<evidence type="ECO:0000313" key="3">
    <source>
        <dbReference type="Proteomes" id="UP001249851"/>
    </source>
</evidence>
<dbReference type="PROSITE" id="PS50878">
    <property type="entry name" value="RT_POL"/>
    <property type="match status" value="1"/>
</dbReference>
<name>A0AAD9QL71_ACRCE</name>
<dbReference type="EMBL" id="JARQWQ010000027">
    <property type="protein sequence ID" value="KAK2562986.1"/>
    <property type="molecule type" value="Genomic_DNA"/>
</dbReference>
<dbReference type="InterPro" id="IPR000477">
    <property type="entry name" value="RT_dom"/>
</dbReference>